<keyword evidence="3" id="KW-1185">Reference proteome</keyword>
<name>A0A170AM71_ABSGL</name>
<dbReference type="InterPro" id="IPR001849">
    <property type="entry name" value="PH_domain"/>
</dbReference>
<organism evidence="2">
    <name type="scientific">Absidia glauca</name>
    <name type="common">Pin mould</name>
    <dbReference type="NCBI Taxonomy" id="4829"/>
    <lineage>
        <taxon>Eukaryota</taxon>
        <taxon>Fungi</taxon>
        <taxon>Fungi incertae sedis</taxon>
        <taxon>Mucoromycota</taxon>
        <taxon>Mucoromycotina</taxon>
        <taxon>Mucoromycetes</taxon>
        <taxon>Mucorales</taxon>
        <taxon>Cunninghamellaceae</taxon>
        <taxon>Absidia</taxon>
    </lineage>
</organism>
<dbReference type="Pfam" id="PF00169">
    <property type="entry name" value="PH"/>
    <property type="match status" value="1"/>
</dbReference>
<dbReference type="SUPFAM" id="SSF50729">
    <property type="entry name" value="PH domain-like"/>
    <property type="match status" value="1"/>
</dbReference>
<dbReference type="AlphaFoldDB" id="A0A170AM71"/>
<dbReference type="Gene3D" id="2.30.29.30">
    <property type="entry name" value="Pleckstrin-homology domain (PH domain)/Phosphotyrosine-binding domain (PTB)"/>
    <property type="match status" value="1"/>
</dbReference>
<dbReference type="InterPro" id="IPR011993">
    <property type="entry name" value="PH-like_dom_sf"/>
</dbReference>
<gene>
    <name evidence="2" type="primary">ABSGL_13474.1 scaffold 14165</name>
</gene>
<proteinExistence type="predicted"/>
<evidence type="ECO:0000313" key="3">
    <source>
        <dbReference type="Proteomes" id="UP000078561"/>
    </source>
</evidence>
<evidence type="ECO:0000259" key="1">
    <source>
        <dbReference type="PROSITE" id="PS50003"/>
    </source>
</evidence>
<feature type="domain" description="PH" evidence="1">
    <location>
        <begin position="290"/>
        <end position="405"/>
    </location>
</feature>
<dbReference type="Proteomes" id="UP000078561">
    <property type="component" value="Unassembled WGS sequence"/>
</dbReference>
<dbReference type="EMBL" id="LT554853">
    <property type="protein sequence ID" value="SAM07817.1"/>
    <property type="molecule type" value="Genomic_DNA"/>
</dbReference>
<protein>
    <recommendedName>
        <fullName evidence="1">PH domain-containing protein</fullName>
    </recommendedName>
</protein>
<dbReference type="STRING" id="4829.A0A170AM71"/>
<evidence type="ECO:0000313" key="2">
    <source>
        <dbReference type="EMBL" id="SAM07817.1"/>
    </source>
</evidence>
<reference evidence="2" key="1">
    <citation type="submission" date="2016-04" db="EMBL/GenBank/DDBJ databases">
        <authorList>
            <person name="Evans L.H."/>
            <person name="Alamgir A."/>
            <person name="Owens N."/>
            <person name="Weber N.D."/>
            <person name="Virtaneva K."/>
            <person name="Barbian K."/>
            <person name="Babar A."/>
            <person name="Rosenke K."/>
        </authorList>
    </citation>
    <scope>NUCLEOTIDE SEQUENCE [LARGE SCALE GENOMIC DNA]</scope>
    <source>
        <strain evidence="2">CBS 101.48</strain>
    </source>
</reference>
<dbReference type="InParanoid" id="A0A170AM71"/>
<accession>A0A170AM71</accession>
<dbReference type="OrthoDB" id="2261218at2759"/>
<dbReference type="PROSITE" id="PS50003">
    <property type="entry name" value="PH_DOMAIN"/>
    <property type="match status" value="1"/>
</dbReference>
<sequence length="428" mass="49063">MYTVISNPLLPSENKTSLGRSLSQRVAHQWSGSRIRQAISSTKRVVPSPLVSDHPSKPTPIQLSKEKTADLIDKPIACADFSLATQGPDVYYNGNIDTLDQLPRDRLAWIFQPSPVEDQLSQWKDPHSIVLRKPNRPKDVSSSSSVTSFPMAMAYMRVVDVVKSSSSKACSFYCQVQIQEQVYTGRSRSCVKYEKQSSQADIDEVYLLDLNHAEKVTFRLYMQTKSSLLSGGRKRTREVCLGQQTLSFKLRPMKKQVNRLTFHHGENIYQVMLIHGTFMTERAQSLVSNQTLHADYLTIYLRGGTIPRWQRYWGVLHATYLVLYDFEYKKSKPPKEVIPFHALESVFHPSTQDEEEQMVDVGRLGLALQFTPDPRHPSSEHRMYILPDNDRSGQQWEASLQYGVSLVEEFRSPTMTQQHESIPTKYLW</sequence>